<feature type="transmembrane region" description="Helical" evidence="10">
    <location>
        <begin position="120"/>
        <end position="139"/>
    </location>
</feature>
<evidence type="ECO:0000256" key="4">
    <source>
        <dbReference type="ARBA" id="ARBA00022692"/>
    </source>
</evidence>
<gene>
    <name evidence="10" type="primary">secY</name>
    <name evidence="12" type="ORF">AsAng_0049710</name>
</gene>
<dbReference type="GO" id="GO:0065002">
    <property type="term" value="P:intracellular protein transmembrane transport"/>
    <property type="evidence" value="ECO:0007669"/>
    <property type="project" value="UniProtKB-UniRule"/>
</dbReference>
<dbReference type="KEGG" id="aup:AsAng_0049710"/>
<evidence type="ECO:0000256" key="1">
    <source>
        <dbReference type="ARBA" id="ARBA00004141"/>
    </source>
</evidence>
<dbReference type="PIRSF" id="PIRSF004557">
    <property type="entry name" value="SecY"/>
    <property type="match status" value="1"/>
</dbReference>
<evidence type="ECO:0000256" key="7">
    <source>
        <dbReference type="ARBA" id="ARBA00023010"/>
    </source>
</evidence>
<dbReference type="NCBIfam" id="TIGR00967">
    <property type="entry name" value="3a0501s007"/>
    <property type="match status" value="1"/>
</dbReference>
<feature type="transmembrane region" description="Helical" evidence="10">
    <location>
        <begin position="366"/>
        <end position="389"/>
    </location>
</feature>
<evidence type="ECO:0000256" key="11">
    <source>
        <dbReference type="RuleBase" id="RU004349"/>
    </source>
</evidence>
<keyword evidence="13" id="KW-1185">Reference proteome</keyword>
<dbReference type="GO" id="GO:0005886">
    <property type="term" value="C:plasma membrane"/>
    <property type="evidence" value="ECO:0007669"/>
    <property type="project" value="UniProtKB-SubCell"/>
</dbReference>
<dbReference type="GO" id="GO:0006605">
    <property type="term" value="P:protein targeting"/>
    <property type="evidence" value="ECO:0007669"/>
    <property type="project" value="UniProtKB-UniRule"/>
</dbReference>
<feature type="transmembrane region" description="Helical" evidence="10">
    <location>
        <begin position="270"/>
        <end position="293"/>
    </location>
</feature>
<keyword evidence="10" id="KW-1003">Cell membrane</keyword>
<comment type="subunit">
    <text evidence="10">Component of the Sec protein translocase complex. Heterotrimer consisting of SecY, SecE and SecG subunits. The heterotrimers can form oligomers, although 1 heterotrimer is thought to be able to translocate proteins. Interacts with the ribosome. Interacts with SecDF, and other proteins may be involved. Interacts with SecA.</text>
</comment>
<dbReference type="InterPro" id="IPR023201">
    <property type="entry name" value="SecY_dom_sf"/>
</dbReference>
<dbReference type="RefSeq" id="WP_264789418.1">
    <property type="nucleotide sequence ID" value="NZ_AP026867.1"/>
</dbReference>
<feature type="transmembrane region" description="Helical" evidence="10">
    <location>
        <begin position="395"/>
        <end position="415"/>
    </location>
</feature>
<proteinExistence type="inferred from homology"/>
<feature type="transmembrane region" description="Helical" evidence="10">
    <location>
        <begin position="73"/>
        <end position="100"/>
    </location>
</feature>
<organism evidence="12 13">
    <name type="scientific">Aureispira anguillae</name>
    <dbReference type="NCBI Taxonomy" id="2864201"/>
    <lineage>
        <taxon>Bacteria</taxon>
        <taxon>Pseudomonadati</taxon>
        <taxon>Bacteroidota</taxon>
        <taxon>Saprospiria</taxon>
        <taxon>Saprospirales</taxon>
        <taxon>Saprospiraceae</taxon>
        <taxon>Aureispira</taxon>
    </lineage>
</organism>
<feature type="transmembrane region" description="Helical" evidence="10">
    <location>
        <begin position="151"/>
        <end position="172"/>
    </location>
</feature>
<dbReference type="Pfam" id="PF00344">
    <property type="entry name" value="SecY"/>
    <property type="match status" value="1"/>
</dbReference>
<evidence type="ECO:0000256" key="8">
    <source>
        <dbReference type="ARBA" id="ARBA00023136"/>
    </source>
</evidence>
<keyword evidence="7 10" id="KW-0811">Translocation</keyword>
<dbReference type="EMBL" id="AP026867">
    <property type="protein sequence ID" value="BDS14193.1"/>
    <property type="molecule type" value="Genomic_DNA"/>
</dbReference>
<keyword evidence="5 10" id="KW-0653">Protein transport</keyword>
<evidence type="ECO:0000256" key="9">
    <source>
        <dbReference type="ARBA" id="ARBA00039733"/>
    </source>
</evidence>
<sequence length="447" mass="48236">MNGLIKKLQDIWEVEDLRNRILLTIGFLAVYRFGSFVILPGIDSEALRNAVSSGEGGLIDLLNSFTGGSFFKAAVFALGIMPYISASIIVQLLGFAVPYFQKLQKDGENGQRKLNQITRVITIAITIVQGSAYLTYLNSQQGVIMAQIPPTVFWLANIIILTAGTVFCMWLGERITDKGIGNGISLLITAGIIAALPGAFVSEFQIKLGSGQLIIFIVEMALFVGVVMASVALVQAVRKIKIQFAKHMIGRNNLNELGTERDYLPIKLNAAGVMPIIFAQALMFVPGAIAAGLGSESGFWAKMADFTSLPYNVVFFVLVVLFTYVYTALIVNPQQYADHLKRQNAFIPGVKQGNDTAEYIDDVTTLVTLPGSIALGLISIIPGIAAATITSNVGFAIFYGGTSLLILVAVVLDTLQQVDGHLSMHGYDVRKIKGRTRTTEAETDSVA</sequence>
<feature type="transmembrane region" description="Helical" evidence="10">
    <location>
        <begin position="213"/>
        <end position="237"/>
    </location>
</feature>
<evidence type="ECO:0000313" key="13">
    <source>
        <dbReference type="Proteomes" id="UP001060919"/>
    </source>
</evidence>
<keyword evidence="6 10" id="KW-1133">Transmembrane helix</keyword>
<evidence type="ECO:0000256" key="6">
    <source>
        <dbReference type="ARBA" id="ARBA00022989"/>
    </source>
</evidence>
<feature type="transmembrane region" description="Helical" evidence="10">
    <location>
        <begin position="21"/>
        <end position="42"/>
    </location>
</feature>
<evidence type="ECO:0000256" key="3">
    <source>
        <dbReference type="ARBA" id="ARBA00022448"/>
    </source>
</evidence>
<dbReference type="SUPFAM" id="SSF103491">
    <property type="entry name" value="Preprotein translocase SecY subunit"/>
    <property type="match status" value="1"/>
</dbReference>
<keyword evidence="8 10" id="KW-0472">Membrane</keyword>
<evidence type="ECO:0000313" key="12">
    <source>
        <dbReference type="EMBL" id="BDS14193.1"/>
    </source>
</evidence>
<comment type="function">
    <text evidence="10">The central subunit of the protein translocation channel SecYEG. Consists of two halves formed by TMs 1-5 and 6-10. These two domains form a lateral gate at the front which open onto the bilayer between TMs 2 and 7, and are clamped together by SecE at the back. The channel is closed by both a pore ring composed of hydrophobic SecY resides and a short helix (helix 2A) on the extracellular side of the membrane which forms a plug. The plug probably moves laterally to allow the channel to open. The ring and the pore may move independently.</text>
</comment>
<evidence type="ECO:0000256" key="10">
    <source>
        <dbReference type="HAMAP-Rule" id="MF_01465"/>
    </source>
</evidence>
<dbReference type="PROSITE" id="PS00756">
    <property type="entry name" value="SECY_2"/>
    <property type="match status" value="1"/>
</dbReference>
<dbReference type="InterPro" id="IPR030659">
    <property type="entry name" value="SecY_CS"/>
</dbReference>
<dbReference type="Proteomes" id="UP001060919">
    <property type="component" value="Chromosome"/>
</dbReference>
<keyword evidence="3 10" id="KW-0813">Transport</keyword>
<dbReference type="InterPro" id="IPR002208">
    <property type="entry name" value="SecY/SEC61-alpha"/>
</dbReference>
<dbReference type="InterPro" id="IPR026593">
    <property type="entry name" value="SecY"/>
</dbReference>
<evidence type="ECO:0000256" key="2">
    <source>
        <dbReference type="ARBA" id="ARBA00005751"/>
    </source>
</evidence>
<dbReference type="FunFam" id="1.10.3370.10:FF:000001">
    <property type="entry name" value="Preprotein translocase subunit SecY"/>
    <property type="match status" value="1"/>
</dbReference>
<name>A0A915YJY1_9BACT</name>
<feature type="transmembrane region" description="Helical" evidence="10">
    <location>
        <begin position="184"/>
        <end position="201"/>
    </location>
</feature>
<comment type="similarity">
    <text evidence="2 10 11">Belongs to the SecY/SEC61-alpha family.</text>
</comment>
<dbReference type="Gene3D" id="1.10.3370.10">
    <property type="entry name" value="SecY subunit domain"/>
    <property type="match status" value="1"/>
</dbReference>
<dbReference type="PANTHER" id="PTHR10906">
    <property type="entry name" value="SECY/SEC61-ALPHA FAMILY MEMBER"/>
    <property type="match status" value="1"/>
</dbReference>
<comment type="subcellular location">
    <subcellularLocation>
        <location evidence="10">Cell membrane</location>
        <topology evidence="10">Multi-pass membrane protein</topology>
    </subcellularLocation>
    <subcellularLocation>
        <location evidence="1">Membrane</location>
        <topology evidence="1">Multi-pass membrane protein</topology>
    </subcellularLocation>
</comment>
<dbReference type="HAMAP" id="MF_01465">
    <property type="entry name" value="SecY"/>
    <property type="match status" value="1"/>
</dbReference>
<dbReference type="AlphaFoldDB" id="A0A915YJY1"/>
<accession>A0A915YJY1</accession>
<reference evidence="12" key="1">
    <citation type="submission" date="2022-09" db="EMBL/GenBank/DDBJ databases">
        <title>Aureispira anguillicida sp. nov., isolated from Leptocephalus of Japanese eel Anguilla japonica.</title>
        <authorList>
            <person name="Yuasa K."/>
            <person name="Mekata T."/>
            <person name="Ikunari K."/>
        </authorList>
    </citation>
    <scope>NUCLEOTIDE SEQUENCE</scope>
    <source>
        <strain evidence="12">EL160426</strain>
    </source>
</reference>
<feature type="transmembrane region" description="Helical" evidence="10">
    <location>
        <begin position="313"/>
        <end position="332"/>
    </location>
</feature>
<keyword evidence="4 10" id="KW-0812">Transmembrane</keyword>
<dbReference type="GO" id="GO:0043952">
    <property type="term" value="P:protein transport by the Sec complex"/>
    <property type="evidence" value="ECO:0007669"/>
    <property type="project" value="UniProtKB-UniRule"/>
</dbReference>
<protein>
    <recommendedName>
        <fullName evidence="9 10">Protein translocase subunit SecY</fullName>
    </recommendedName>
</protein>
<dbReference type="PRINTS" id="PR00303">
    <property type="entry name" value="SECYTRNLCASE"/>
</dbReference>
<evidence type="ECO:0000256" key="5">
    <source>
        <dbReference type="ARBA" id="ARBA00022927"/>
    </source>
</evidence>